<dbReference type="SUPFAM" id="SSF53335">
    <property type="entry name" value="S-adenosyl-L-methionine-dependent methyltransferases"/>
    <property type="match status" value="1"/>
</dbReference>
<dbReference type="GO" id="GO:0008757">
    <property type="term" value="F:S-adenosylmethionine-dependent methyltransferase activity"/>
    <property type="evidence" value="ECO:0007669"/>
    <property type="project" value="InterPro"/>
</dbReference>
<dbReference type="PANTHER" id="PTHR44942">
    <property type="entry name" value="METHYLTRANSF_11 DOMAIN-CONTAINING PROTEIN"/>
    <property type="match status" value="1"/>
</dbReference>
<dbReference type="Pfam" id="PF08241">
    <property type="entry name" value="Methyltransf_11"/>
    <property type="match status" value="1"/>
</dbReference>
<reference evidence="5 6" key="1">
    <citation type="submission" date="2015-01" db="EMBL/GenBank/DDBJ databases">
        <title>Genome sequencing of Jeotgalibacillus soli.</title>
        <authorList>
            <person name="Goh K.M."/>
            <person name="Chan K.-G."/>
            <person name="Yaakop A.S."/>
            <person name="Ee R."/>
            <person name="Gan H.M."/>
            <person name="Chan C.S."/>
        </authorList>
    </citation>
    <scope>NUCLEOTIDE SEQUENCE [LARGE SCALE GENOMIC DNA]</scope>
    <source>
        <strain evidence="5 6">P9</strain>
    </source>
</reference>
<sequence>MSNLKKDQVKSVFSKNADAYVKSTTHSQGNDLEQMISWIQPEPNWAALDLATGGGHVAKLLAPDMGIVFATDLTKDMLQNTASYLKHFPNIHYVVADAEDIPFIDDTFDVIACRIAAHHFPHPERFIQEVNRVLKPGGKFLFIDNIAPEDPELERFMNTFEEMRDPSHARALPISEWEDLLTKNHLSILKSNHTKKALPFQNWVTRTLDNETQIKAVTDFFSSASDNVKQHFEFIEENNLLQSFSLDHWMVLCEKKANKRS</sequence>
<comment type="similarity">
    <text evidence="1">Belongs to the methyltransferase superfamily.</text>
</comment>
<dbReference type="PATRIC" id="fig|889306.3.peg.383"/>
<comment type="caution">
    <text evidence="5">The sequence shown here is derived from an EMBL/GenBank/DDBJ whole genome shotgun (WGS) entry which is preliminary data.</text>
</comment>
<dbReference type="Proteomes" id="UP000031938">
    <property type="component" value="Unassembled WGS sequence"/>
</dbReference>
<evidence type="ECO:0000256" key="1">
    <source>
        <dbReference type="ARBA" id="ARBA00008361"/>
    </source>
</evidence>
<dbReference type="PANTHER" id="PTHR44942:SF4">
    <property type="entry name" value="METHYLTRANSFERASE TYPE 11 DOMAIN-CONTAINING PROTEIN"/>
    <property type="match status" value="1"/>
</dbReference>
<dbReference type="STRING" id="889306.KP78_03810"/>
<dbReference type="OrthoDB" id="43862at2"/>
<evidence type="ECO:0000256" key="2">
    <source>
        <dbReference type="ARBA" id="ARBA00022603"/>
    </source>
</evidence>
<feature type="domain" description="Methyltransferase type 11" evidence="4">
    <location>
        <begin position="48"/>
        <end position="142"/>
    </location>
</feature>
<dbReference type="InterPro" id="IPR029063">
    <property type="entry name" value="SAM-dependent_MTases_sf"/>
</dbReference>
<dbReference type="InterPro" id="IPR051052">
    <property type="entry name" value="Diverse_substrate_MTase"/>
</dbReference>
<accession>A0A0C2W631</accession>
<keyword evidence="3" id="KW-0808">Transferase</keyword>
<protein>
    <recommendedName>
        <fullName evidence="4">Methyltransferase type 11 domain-containing protein</fullName>
    </recommendedName>
</protein>
<proteinExistence type="inferred from homology"/>
<dbReference type="EMBL" id="JXRP01000006">
    <property type="protein sequence ID" value="KIL52011.1"/>
    <property type="molecule type" value="Genomic_DNA"/>
</dbReference>
<evidence type="ECO:0000313" key="6">
    <source>
        <dbReference type="Proteomes" id="UP000031938"/>
    </source>
</evidence>
<dbReference type="AlphaFoldDB" id="A0A0C2W631"/>
<evidence type="ECO:0000313" key="5">
    <source>
        <dbReference type="EMBL" id="KIL52011.1"/>
    </source>
</evidence>
<keyword evidence="2" id="KW-0489">Methyltransferase</keyword>
<dbReference type="RefSeq" id="WP_052474469.1">
    <property type="nucleotide sequence ID" value="NZ_JXRP01000006.1"/>
</dbReference>
<dbReference type="CDD" id="cd02440">
    <property type="entry name" value="AdoMet_MTases"/>
    <property type="match status" value="1"/>
</dbReference>
<gene>
    <name evidence="5" type="ORF">KP78_03810</name>
</gene>
<dbReference type="InterPro" id="IPR013216">
    <property type="entry name" value="Methyltransf_11"/>
</dbReference>
<evidence type="ECO:0000256" key="3">
    <source>
        <dbReference type="ARBA" id="ARBA00022679"/>
    </source>
</evidence>
<name>A0A0C2W631_9BACL</name>
<organism evidence="5 6">
    <name type="scientific">Jeotgalibacillus soli</name>
    <dbReference type="NCBI Taxonomy" id="889306"/>
    <lineage>
        <taxon>Bacteria</taxon>
        <taxon>Bacillati</taxon>
        <taxon>Bacillota</taxon>
        <taxon>Bacilli</taxon>
        <taxon>Bacillales</taxon>
        <taxon>Caryophanaceae</taxon>
        <taxon>Jeotgalibacillus</taxon>
    </lineage>
</organism>
<keyword evidence="6" id="KW-1185">Reference proteome</keyword>
<evidence type="ECO:0000259" key="4">
    <source>
        <dbReference type="Pfam" id="PF08241"/>
    </source>
</evidence>
<dbReference type="Gene3D" id="3.40.50.150">
    <property type="entry name" value="Vaccinia Virus protein VP39"/>
    <property type="match status" value="1"/>
</dbReference>
<dbReference type="GO" id="GO:0032259">
    <property type="term" value="P:methylation"/>
    <property type="evidence" value="ECO:0007669"/>
    <property type="project" value="UniProtKB-KW"/>
</dbReference>